<protein>
    <recommendedName>
        <fullName evidence="3">Methyl-accepting chemotaxis protein</fullName>
    </recommendedName>
</protein>
<reference evidence="1 2" key="1">
    <citation type="submission" date="2018-08" db="EMBL/GenBank/DDBJ databases">
        <title>Pallidiluteibacterium maritimus gen. nov., sp. nov., isolated from coastal sediment.</title>
        <authorList>
            <person name="Zhou L.Y."/>
        </authorList>
    </citation>
    <scope>NUCLEOTIDE SEQUENCE [LARGE SCALE GENOMIC DNA]</scope>
    <source>
        <strain evidence="1 2">XSD2</strain>
    </source>
</reference>
<organism evidence="1 2">
    <name type="scientific">Maribellus luteus</name>
    <dbReference type="NCBI Taxonomy" id="2305463"/>
    <lineage>
        <taxon>Bacteria</taxon>
        <taxon>Pseudomonadati</taxon>
        <taxon>Bacteroidota</taxon>
        <taxon>Bacteroidia</taxon>
        <taxon>Marinilabiliales</taxon>
        <taxon>Prolixibacteraceae</taxon>
        <taxon>Maribellus</taxon>
    </lineage>
</organism>
<gene>
    <name evidence="1" type="ORF">D1614_25230</name>
</gene>
<evidence type="ECO:0000313" key="2">
    <source>
        <dbReference type="Proteomes" id="UP000265926"/>
    </source>
</evidence>
<name>A0A399SK00_9BACT</name>
<proteinExistence type="predicted"/>
<dbReference type="EMBL" id="QWGR01000307">
    <property type="protein sequence ID" value="RIJ43344.1"/>
    <property type="molecule type" value="Genomic_DNA"/>
</dbReference>
<dbReference type="RefSeq" id="WP_162304631.1">
    <property type="nucleotide sequence ID" value="NZ_QWGR01000307.1"/>
</dbReference>
<feature type="non-terminal residue" evidence="1">
    <location>
        <position position="170"/>
    </location>
</feature>
<keyword evidence="2" id="KW-1185">Reference proteome</keyword>
<feature type="non-terminal residue" evidence="1">
    <location>
        <position position="1"/>
    </location>
</feature>
<dbReference type="AlphaFoldDB" id="A0A399SK00"/>
<evidence type="ECO:0008006" key="3">
    <source>
        <dbReference type="Google" id="ProtNLM"/>
    </source>
</evidence>
<evidence type="ECO:0000313" key="1">
    <source>
        <dbReference type="EMBL" id="RIJ43344.1"/>
    </source>
</evidence>
<accession>A0A399SK00</accession>
<dbReference type="Proteomes" id="UP000265926">
    <property type="component" value="Unassembled WGS sequence"/>
</dbReference>
<sequence>GAPQAEIDSVLLQHETQGLAKINYDQTKREAESTLTSLTTKIRTIQDQVKAGVLFPIQAEQQIIALERSRLPVLDEMATKLEDMAKATGDPVVIAQAEQFRLKVDEIKTATDEAGQHMAALKLTAESAFQNGVSTFLFDIVTRAKTAGEAIQGLALTFVQSLAKIETEFL</sequence>
<comment type="caution">
    <text evidence="1">The sequence shown here is derived from an EMBL/GenBank/DDBJ whole genome shotgun (WGS) entry which is preliminary data.</text>
</comment>